<dbReference type="Pfam" id="PF24758">
    <property type="entry name" value="LRR_At5g56370"/>
    <property type="match status" value="1"/>
</dbReference>
<gene>
    <name evidence="2" type="ORF">RND81_11G077100</name>
</gene>
<dbReference type="SMART" id="SM00579">
    <property type="entry name" value="FBD"/>
    <property type="match status" value="1"/>
</dbReference>
<feature type="domain" description="FBD" evidence="1">
    <location>
        <begin position="349"/>
        <end position="420"/>
    </location>
</feature>
<dbReference type="PANTHER" id="PTHR31639">
    <property type="entry name" value="F-BOX PROTEIN-LIKE"/>
    <property type="match status" value="1"/>
</dbReference>
<name>A0AAW1HJ38_SAPOF</name>
<proteinExistence type="predicted"/>
<organism evidence="2 3">
    <name type="scientific">Saponaria officinalis</name>
    <name type="common">Common soapwort</name>
    <name type="synonym">Lychnis saponaria</name>
    <dbReference type="NCBI Taxonomy" id="3572"/>
    <lineage>
        <taxon>Eukaryota</taxon>
        <taxon>Viridiplantae</taxon>
        <taxon>Streptophyta</taxon>
        <taxon>Embryophyta</taxon>
        <taxon>Tracheophyta</taxon>
        <taxon>Spermatophyta</taxon>
        <taxon>Magnoliopsida</taxon>
        <taxon>eudicotyledons</taxon>
        <taxon>Gunneridae</taxon>
        <taxon>Pentapetalae</taxon>
        <taxon>Caryophyllales</taxon>
        <taxon>Caryophyllaceae</taxon>
        <taxon>Caryophylleae</taxon>
        <taxon>Saponaria</taxon>
    </lineage>
</organism>
<dbReference type="Pfam" id="PF00646">
    <property type="entry name" value="F-box"/>
    <property type="match status" value="1"/>
</dbReference>
<dbReference type="CDD" id="cd22160">
    <property type="entry name" value="F-box_AtFBL13-like"/>
    <property type="match status" value="1"/>
</dbReference>
<dbReference type="InterPro" id="IPR001810">
    <property type="entry name" value="F-box_dom"/>
</dbReference>
<sequence>MDGDSEPDLLSDLPLSIIEIVLGLLPIRDSVRTSVLSKKWRYRWASLPQLIFNDKCVKFSPDKVVMENRLVKFITRVLLLHQGPIHKFEICAPLLQNCPDIDQWLLFLSRNDVRELTVELGEGEWFRVPSCLFSCRKLTGLELCRCELDPPPNFGGFLCLKTLNLNQVLVTPEAFECLISSCPLLEKLTLSYYDGLDLSIHAPNLKYLCLEGEFKELCLENTPLLEVVCITLYMNIDDGLEYFEQSSGCNFVKFLGGVPNLERLTGHVYFTKYLSIGIDQWKPPLPYTKLKFIDLYQVSFEDMKEILVVLRLITNSPNLQELQISGSSNTMVAFEAPDVDFWEIECPSDCKFRQLKTVRMTDLCGAPHEMGLIKFLLENSPILEKMTIAPCIYITEVKLDMLVALVSFRRASPLAFIKFLPGEDGIPVFVGQE</sequence>
<dbReference type="AlphaFoldDB" id="A0AAW1HJ38"/>
<dbReference type="SUPFAM" id="SSF52047">
    <property type="entry name" value="RNI-like"/>
    <property type="match status" value="1"/>
</dbReference>
<comment type="caution">
    <text evidence="2">The sequence shown here is derived from an EMBL/GenBank/DDBJ whole genome shotgun (WGS) entry which is preliminary data.</text>
</comment>
<keyword evidence="3" id="KW-1185">Reference proteome</keyword>
<dbReference type="InterPro" id="IPR036047">
    <property type="entry name" value="F-box-like_dom_sf"/>
</dbReference>
<protein>
    <recommendedName>
        <fullName evidence="1">FBD domain-containing protein</fullName>
    </recommendedName>
</protein>
<accession>A0AAW1HJ38</accession>
<dbReference type="InterPro" id="IPR006566">
    <property type="entry name" value="FBD"/>
</dbReference>
<evidence type="ECO:0000313" key="2">
    <source>
        <dbReference type="EMBL" id="KAK9676438.1"/>
    </source>
</evidence>
<evidence type="ECO:0000313" key="3">
    <source>
        <dbReference type="Proteomes" id="UP001443914"/>
    </source>
</evidence>
<dbReference type="InterPro" id="IPR055411">
    <property type="entry name" value="LRR_FXL15/At3g58940/PEG3-like"/>
</dbReference>
<dbReference type="PANTHER" id="PTHR31639:SF237">
    <property type="entry name" value="F-BOX DOMAIN-CONTAINING PROTEIN"/>
    <property type="match status" value="1"/>
</dbReference>
<dbReference type="EMBL" id="JBDFQZ010000011">
    <property type="protein sequence ID" value="KAK9676438.1"/>
    <property type="molecule type" value="Genomic_DNA"/>
</dbReference>
<dbReference type="Pfam" id="PF08387">
    <property type="entry name" value="FBD"/>
    <property type="match status" value="1"/>
</dbReference>
<dbReference type="Gene3D" id="3.80.10.10">
    <property type="entry name" value="Ribonuclease Inhibitor"/>
    <property type="match status" value="1"/>
</dbReference>
<evidence type="ECO:0000259" key="1">
    <source>
        <dbReference type="SMART" id="SM00579"/>
    </source>
</evidence>
<dbReference type="InterPro" id="IPR032675">
    <property type="entry name" value="LRR_dom_sf"/>
</dbReference>
<dbReference type="InterPro" id="IPR053781">
    <property type="entry name" value="F-box_AtFBL13-like"/>
</dbReference>
<reference evidence="2" key="1">
    <citation type="submission" date="2024-03" db="EMBL/GenBank/DDBJ databases">
        <title>WGS assembly of Saponaria officinalis var. Norfolk2.</title>
        <authorList>
            <person name="Jenkins J."/>
            <person name="Shu S."/>
            <person name="Grimwood J."/>
            <person name="Barry K."/>
            <person name="Goodstein D."/>
            <person name="Schmutz J."/>
            <person name="Leebens-Mack J."/>
            <person name="Osbourn A."/>
        </authorList>
    </citation>
    <scope>NUCLEOTIDE SEQUENCE [LARGE SCALE GENOMIC DNA]</scope>
    <source>
        <strain evidence="2">JIC</strain>
    </source>
</reference>
<dbReference type="SUPFAM" id="SSF81383">
    <property type="entry name" value="F-box domain"/>
    <property type="match status" value="1"/>
</dbReference>
<dbReference type="Proteomes" id="UP001443914">
    <property type="component" value="Unassembled WGS sequence"/>
</dbReference>